<evidence type="ECO:0000259" key="1">
    <source>
        <dbReference type="PROSITE" id="PS50943"/>
    </source>
</evidence>
<reference evidence="2 3" key="1">
    <citation type="submission" date="2014-02" db="EMBL/GenBank/DDBJ databases">
        <title>Comparative genomics and transcriptomics to identify genetic mechanisms underlying the emergence of carbapenem resistant Acinetobacter baumannii (CRAb).</title>
        <authorList>
            <person name="Harris A.D."/>
            <person name="Johnson K.J."/>
            <person name="George J."/>
            <person name="Shefchek K."/>
            <person name="Daugherty S.C."/>
            <person name="Parankush S."/>
            <person name="Sadzewicz L."/>
            <person name="Tallon L."/>
            <person name="Sengamalay N."/>
            <person name="Hazen T.H."/>
            <person name="Rasko D.A."/>
        </authorList>
    </citation>
    <scope>NUCLEOTIDE SEQUENCE [LARGE SCALE GENOMIC DNA]</scope>
    <source>
        <strain evidence="2 3">1295743</strain>
    </source>
</reference>
<dbReference type="AlphaFoldDB" id="A0A009HY22"/>
<name>A0A009HY22_ACIB9</name>
<dbReference type="CDD" id="cd00093">
    <property type="entry name" value="HTH_XRE"/>
    <property type="match status" value="1"/>
</dbReference>
<dbReference type="InterPro" id="IPR001387">
    <property type="entry name" value="Cro/C1-type_HTH"/>
</dbReference>
<comment type="caution">
    <text evidence="2">The sequence shown here is derived from an EMBL/GenBank/DDBJ whole genome shotgun (WGS) entry which is preliminary data.</text>
</comment>
<protein>
    <submittedName>
        <fullName evidence="2">Helix-turn-helix family protein</fullName>
    </submittedName>
</protein>
<dbReference type="PATRIC" id="fig|1310613.3.peg.4012"/>
<dbReference type="GO" id="GO:0003677">
    <property type="term" value="F:DNA binding"/>
    <property type="evidence" value="ECO:0007669"/>
    <property type="project" value="InterPro"/>
</dbReference>
<accession>A0A009HY22</accession>
<feature type="domain" description="HTH cro/C1-type" evidence="1">
    <location>
        <begin position="78"/>
        <end position="124"/>
    </location>
</feature>
<evidence type="ECO:0000313" key="3">
    <source>
        <dbReference type="Proteomes" id="UP000020595"/>
    </source>
</evidence>
<sequence length="130" mass="14543">MIDTYKNVVDIFGGPEAMAKKFGISISTVYKWTAGKLMSMTLAIRIHVAMPEISLKSLLGYELYCDPIYFKVLDHFRTQSAAGKALGLSQYTVRAWLTGELRISLEKASLLEEITQGKFHPSDFPHLVEG</sequence>
<dbReference type="Gene3D" id="1.10.260.40">
    <property type="entry name" value="lambda repressor-like DNA-binding domains"/>
    <property type="match status" value="2"/>
</dbReference>
<dbReference type="SUPFAM" id="SSF47413">
    <property type="entry name" value="lambda repressor-like DNA-binding domains"/>
    <property type="match status" value="2"/>
</dbReference>
<dbReference type="Proteomes" id="UP000020595">
    <property type="component" value="Unassembled WGS sequence"/>
</dbReference>
<dbReference type="InterPro" id="IPR010982">
    <property type="entry name" value="Lambda_DNA-bd_dom_sf"/>
</dbReference>
<proteinExistence type="predicted"/>
<organism evidence="2 3">
    <name type="scientific">Acinetobacter baumannii (strain 1295743)</name>
    <dbReference type="NCBI Taxonomy" id="1310613"/>
    <lineage>
        <taxon>Bacteria</taxon>
        <taxon>Pseudomonadati</taxon>
        <taxon>Pseudomonadota</taxon>
        <taxon>Gammaproteobacteria</taxon>
        <taxon>Moraxellales</taxon>
        <taxon>Moraxellaceae</taxon>
        <taxon>Acinetobacter</taxon>
        <taxon>Acinetobacter calcoaceticus/baumannii complex</taxon>
    </lineage>
</organism>
<dbReference type="EMBL" id="JEWH01000112">
    <property type="protein sequence ID" value="EXB03276.1"/>
    <property type="molecule type" value="Genomic_DNA"/>
</dbReference>
<gene>
    <name evidence="2" type="ORF">J512_4212</name>
</gene>
<dbReference type="PROSITE" id="PS50943">
    <property type="entry name" value="HTH_CROC1"/>
    <property type="match status" value="1"/>
</dbReference>
<evidence type="ECO:0000313" key="2">
    <source>
        <dbReference type="EMBL" id="EXB03276.1"/>
    </source>
</evidence>